<dbReference type="GO" id="GO:0005737">
    <property type="term" value="C:cytoplasm"/>
    <property type="evidence" value="ECO:0007669"/>
    <property type="project" value="TreeGrafter"/>
</dbReference>
<evidence type="ECO:0000256" key="4">
    <source>
        <dbReference type="PIRSR" id="PIRSR036492-1"/>
    </source>
</evidence>
<evidence type="ECO:0000256" key="2">
    <source>
        <dbReference type="ARBA" id="ARBA00023002"/>
    </source>
</evidence>
<dbReference type="InterPro" id="IPR016162">
    <property type="entry name" value="Ald_DH_N"/>
</dbReference>
<gene>
    <name evidence="8" type="ORF">BFL38_04540</name>
</gene>
<evidence type="ECO:0000313" key="8">
    <source>
        <dbReference type="EMBL" id="OEJ14010.1"/>
    </source>
</evidence>
<comment type="similarity">
    <text evidence="1 3 6">Belongs to the aldehyde dehydrogenase family.</text>
</comment>
<dbReference type="PROSITE" id="PS00687">
    <property type="entry name" value="ALDEHYDE_DEHYDR_GLU"/>
    <property type="match status" value="1"/>
</dbReference>
<feature type="active site" evidence="4">
    <location>
        <position position="244"/>
    </location>
</feature>
<dbReference type="InterPro" id="IPR012394">
    <property type="entry name" value="Aldehyde_DH_NAD(P)"/>
</dbReference>
<evidence type="ECO:0000259" key="7">
    <source>
        <dbReference type="Pfam" id="PF00171"/>
    </source>
</evidence>
<dbReference type="InterPro" id="IPR015590">
    <property type="entry name" value="Aldehyde_DH_dom"/>
</dbReference>
<comment type="caution">
    <text evidence="8">The sequence shown here is derived from an EMBL/GenBank/DDBJ whole genome shotgun (WGS) entry which is preliminary data.</text>
</comment>
<dbReference type="InterPro" id="IPR029510">
    <property type="entry name" value="Ald_DH_CS_GLU"/>
</dbReference>
<accession>A0A1E5NCV9</accession>
<dbReference type="Gene3D" id="3.40.309.10">
    <property type="entry name" value="Aldehyde Dehydrogenase, Chain A, domain 2"/>
    <property type="match status" value="1"/>
</dbReference>
<evidence type="ECO:0000256" key="5">
    <source>
        <dbReference type="PROSITE-ProRule" id="PRU10007"/>
    </source>
</evidence>
<keyword evidence="2 3" id="KW-0560">Oxidoreductase</keyword>
<dbReference type="Proteomes" id="UP000095247">
    <property type="component" value="Unassembled WGS sequence"/>
</dbReference>
<dbReference type="GO" id="GO:0006081">
    <property type="term" value="P:aldehyde metabolic process"/>
    <property type="evidence" value="ECO:0007669"/>
    <property type="project" value="InterPro"/>
</dbReference>
<dbReference type="PANTHER" id="PTHR43570">
    <property type="entry name" value="ALDEHYDE DEHYDROGENASE"/>
    <property type="match status" value="1"/>
</dbReference>
<evidence type="ECO:0000313" key="9">
    <source>
        <dbReference type="Proteomes" id="UP000095247"/>
    </source>
</evidence>
<dbReference type="InterPro" id="IPR016163">
    <property type="entry name" value="Ald_DH_C"/>
</dbReference>
<name>A0A1E5NCV9_9SPIR</name>
<proteinExistence type="inferred from homology"/>
<dbReference type="PANTHER" id="PTHR43570:SF16">
    <property type="entry name" value="ALDEHYDE DEHYDROGENASE TYPE III, ISOFORM Q"/>
    <property type="match status" value="1"/>
</dbReference>
<dbReference type="GO" id="GO:0004029">
    <property type="term" value="F:aldehyde dehydrogenase (NAD+) activity"/>
    <property type="evidence" value="ECO:0007669"/>
    <property type="project" value="TreeGrafter"/>
</dbReference>
<evidence type="ECO:0000256" key="6">
    <source>
        <dbReference type="RuleBase" id="RU003345"/>
    </source>
</evidence>
<dbReference type="PIRSF" id="PIRSF036492">
    <property type="entry name" value="ALDH"/>
    <property type="match status" value="1"/>
</dbReference>
<organism evidence="8 9">
    <name type="scientific">Brachyspira hampsonii</name>
    <dbReference type="NCBI Taxonomy" id="1287055"/>
    <lineage>
        <taxon>Bacteria</taxon>
        <taxon>Pseudomonadati</taxon>
        <taxon>Spirochaetota</taxon>
        <taxon>Spirochaetia</taxon>
        <taxon>Brachyspirales</taxon>
        <taxon>Brachyspiraceae</taxon>
        <taxon>Brachyspira</taxon>
    </lineage>
</organism>
<evidence type="ECO:0000256" key="1">
    <source>
        <dbReference type="ARBA" id="ARBA00009986"/>
    </source>
</evidence>
<dbReference type="AlphaFoldDB" id="A0A1E5NCV9"/>
<dbReference type="SUPFAM" id="SSF53720">
    <property type="entry name" value="ALDH-like"/>
    <property type="match status" value="1"/>
</dbReference>
<sequence length="456" mass="52522">MNLTELRDKQKQFFKSSKTLSYDFRIEQLKKLQSMLIKYERNFIDALYKDMQKSEFEAIGTELFFVMEEIKTFIKNLKKWMHNKKAKRNMVTIDSKTTIINKPFGVSLIISPWNYPIQLTFLPLVGAIGAGNTAIIAPSQLTPTVYDVIYNSIKDTFDEEYIAVVDKSIPPENVSKIEYDKIFFTGSPRVGKIIMSNASEFLTPVTLELGGKSPVIIDDIKGNNFNKAIKRIIWGKFINSGQTCVSPDYILIREDLKERFLKAFNDEIKLFNDEKKLHRIINENHYKRLKSYLNDGKIIYGGEYDDNNLSISITLVEPKDLETNIIKDEIFGSIFPILYYKTKEEARDIIEKVCPNPLAMYIFSEDIDFNYYFIEKITYGGCSVNDTISHILNSNAPFGGVGNSGMGNYHGYYSFKCFSKETTVLTKGYGFEVKTKYPPYSTKIKEVNLLYNLVKK</sequence>
<feature type="domain" description="Aldehyde dehydrogenase" evidence="7">
    <location>
        <begin position="11"/>
        <end position="424"/>
    </location>
</feature>
<feature type="active site" evidence="4 5">
    <location>
        <position position="208"/>
    </location>
</feature>
<dbReference type="FunFam" id="3.40.605.10:FF:000004">
    <property type="entry name" value="Aldehyde dehydrogenase"/>
    <property type="match status" value="1"/>
</dbReference>
<reference evidence="8 9" key="1">
    <citation type="submission" date="2016-08" db="EMBL/GenBank/DDBJ databases">
        <title>Characterization and recognition of Brachyspira hampsonii sp. nov., a novel intestinal spirochete that is pathogenic to pigs.</title>
        <authorList>
            <person name="Mirajkar N."/>
            <person name="La T."/>
            <person name="Phillips N."/>
            <person name="Hampson D."/>
            <person name="Gebhart C."/>
        </authorList>
    </citation>
    <scope>NUCLEOTIDE SEQUENCE [LARGE SCALE GENOMIC DNA]</scope>
    <source>
        <strain evidence="8 9">P280/1</strain>
    </source>
</reference>
<dbReference type="Gene3D" id="3.40.605.10">
    <property type="entry name" value="Aldehyde Dehydrogenase, Chain A, domain 1"/>
    <property type="match status" value="1"/>
</dbReference>
<protein>
    <recommendedName>
        <fullName evidence="3">Aldehyde dehydrogenase</fullName>
    </recommendedName>
</protein>
<evidence type="ECO:0000256" key="3">
    <source>
        <dbReference type="PIRNR" id="PIRNR036492"/>
    </source>
</evidence>
<dbReference type="RefSeq" id="WP_069727306.1">
    <property type="nucleotide sequence ID" value="NZ_MDCO01000012.1"/>
</dbReference>
<dbReference type="EMBL" id="MDCO01000012">
    <property type="protein sequence ID" value="OEJ14010.1"/>
    <property type="molecule type" value="Genomic_DNA"/>
</dbReference>
<dbReference type="InterPro" id="IPR016161">
    <property type="entry name" value="Ald_DH/histidinol_DH"/>
</dbReference>
<dbReference type="Pfam" id="PF00171">
    <property type="entry name" value="Aldedh"/>
    <property type="match status" value="1"/>
</dbReference>